<dbReference type="AlphaFoldDB" id="A0A7U5RW36"/>
<dbReference type="EMBL" id="CP015267">
    <property type="protein sequence ID" value="ASL15504.1"/>
    <property type="molecule type" value="Genomic_DNA"/>
</dbReference>
<proteinExistence type="predicted"/>
<feature type="domain" description="DUF732" evidence="1">
    <location>
        <begin position="119"/>
        <end position="198"/>
    </location>
</feature>
<accession>A0A7U5RW36</accession>
<organism evidence="2 3">
    <name type="scientific">Mycobacterium intracellulare subsp. chimaera</name>
    <dbReference type="NCBI Taxonomy" id="222805"/>
    <lineage>
        <taxon>Bacteria</taxon>
        <taxon>Bacillati</taxon>
        <taxon>Actinomycetota</taxon>
        <taxon>Actinomycetes</taxon>
        <taxon>Mycobacteriales</taxon>
        <taxon>Mycobacteriaceae</taxon>
        <taxon>Mycobacterium</taxon>
        <taxon>Mycobacterium avium complex (MAC)</taxon>
    </lineage>
</organism>
<reference evidence="2 3" key="1">
    <citation type="journal article" date="2017" name="Lancet Infect. Dis.">
        <title>Global outbreak of severe Mycobacterium chimaera disease after cardiac surgery: a molecular epidemiological study.</title>
        <authorList>
            <person name="van Ingen J."/>
            <person name="Kohl T."/>
            <person name="Kranzer K."/>
            <person name="Hasse B."/>
            <person name="Keller P."/>
            <person name="Szafranska A."/>
            <person name="Hillemann D."/>
            <person name="Chand M."/>
            <person name="Schreiber P."/>
            <person name="Sommerstein R."/>
            <person name="Berger C."/>
            <person name="Genoni M."/>
            <person name="Ruegg C."/>
            <person name="Troillet N."/>
            <person name="Widmer A.F."/>
            <person name="Becker S.L."/>
            <person name="Herrmann M."/>
            <person name="Eckmanns T."/>
            <person name="Haller S."/>
            <person name="Hoeller C."/>
            <person name="Debast S.B."/>
            <person name="Wolfhagen M.J."/>
            <person name="Hopman J."/>
            <person name="Kluytmans J."/>
            <person name="Langelaar M."/>
            <person name="Notermans D.W."/>
            <person name="ten Oever J."/>
            <person name="van den Barselaar P."/>
            <person name="Vonk A.B.A."/>
            <person name="Vos M.C."/>
            <person name="Ahmed N."/>
            <person name="Brown T."/>
            <person name="Crook D."/>
            <person name="Lamagni T."/>
            <person name="Phin N."/>
            <person name="Smith E.G."/>
            <person name="Zambon M."/>
            <person name="Serr A."/>
            <person name="Goetting T."/>
            <person name="Ebner W."/>
            <person name="Thuermer A."/>
            <person name="Utpatel C."/>
            <person name="Sproer C."/>
            <person name="Bunk B."/>
            <person name="Nubel U."/>
            <person name="Bloemberg G."/>
            <person name="Bottger E."/>
            <person name="Niemann S."/>
            <person name="Wagner D."/>
            <person name="Sax H."/>
        </authorList>
    </citation>
    <scope>NUCLEOTIDE SEQUENCE [LARGE SCALE GENOMIC DNA]</scope>
    <source>
        <strain evidence="2 3">ZUERICH-2</strain>
    </source>
</reference>
<sequence>MRGCPWSRWALVRRNPPSMPSSERIACNSPPSSVDTSAPYEWTLQRGLRATTPSGIFTILDVSNRGSAYATNQAALPTRSHPSRRFGGMLSRANFVARATLMAGAAVVGIGFEPLAHADDADFIQFLTEHGLGCGEGSIKCKSADDLIQLGHSVCYDIDVNGQTPVQAAEKAVEIGEGWINREQAADLVAASVVNYCPWDKVQNSSGTGDVDT</sequence>
<name>A0A7U5RW36_MYCIT</name>
<dbReference type="Proteomes" id="UP000198286">
    <property type="component" value="Chromosome"/>
</dbReference>
<dbReference type="InterPro" id="IPR007969">
    <property type="entry name" value="DUF732"/>
</dbReference>
<dbReference type="Pfam" id="PF05305">
    <property type="entry name" value="DUF732"/>
    <property type="match status" value="1"/>
</dbReference>
<evidence type="ECO:0000259" key="1">
    <source>
        <dbReference type="Pfam" id="PF05305"/>
    </source>
</evidence>
<evidence type="ECO:0000313" key="3">
    <source>
        <dbReference type="Proteomes" id="UP000198286"/>
    </source>
</evidence>
<evidence type="ECO:0000313" key="2">
    <source>
        <dbReference type="EMBL" id="ASL15504.1"/>
    </source>
</evidence>
<gene>
    <name evidence="2" type="ORF">MYCOZU2_03111</name>
</gene>
<protein>
    <recommendedName>
        <fullName evidence="1">DUF732 domain-containing protein</fullName>
    </recommendedName>
</protein>